<evidence type="ECO:0000256" key="6">
    <source>
        <dbReference type="ARBA" id="ARBA00023002"/>
    </source>
</evidence>
<dbReference type="InterPro" id="IPR022674">
    <property type="entry name" value="G6P_DH_NAD-bd"/>
</dbReference>
<evidence type="ECO:0000256" key="4">
    <source>
        <dbReference type="ARBA" id="ARBA00022526"/>
    </source>
</evidence>
<evidence type="ECO:0000256" key="7">
    <source>
        <dbReference type="ARBA" id="ARBA00023277"/>
    </source>
</evidence>
<evidence type="ECO:0000256" key="3">
    <source>
        <dbReference type="ARBA" id="ARBA00013019"/>
    </source>
</evidence>
<comment type="similarity">
    <text evidence="2">Belongs to the glucose-6-phosphate dehydrogenase family.</text>
</comment>
<dbReference type="PANTHER" id="PTHR23429:SF13">
    <property type="entry name" value="GLUCOSE-6-PHOSPHATE 1-DEHYDROGENASE 1, CHLOROPLASTIC"/>
    <property type="match status" value="1"/>
</dbReference>
<dbReference type="Pfam" id="PF02781">
    <property type="entry name" value="G6PD_C"/>
    <property type="match status" value="1"/>
</dbReference>
<comment type="catalytic activity">
    <reaction evidence="8">
        <text>D-glucose 6-phosphate + NADP(+) = 6-phospho-D-glucono-1,5-lactone + NADPH + H(+)</text>
        <dbReference type="Rhea" id="RHEA:15841"/>
        <dbReference type="ChEBI" id="CHEBI:15378"/>
        <dbReference type="ChEBI" id="CHEBI:57783"/>
        <dbReference type="ChEBI" id="CHEBI:57955"/>
        <dbReference type="ChEBI" id="CHEBI:58349"/>
        <dbReference type="ChEBI" id="CHEBI:61548"/>
        <dbReference type="EC" id="1.1.1.49"/>
    </reaction>
</comment>
<dbReference type="InterPro" id="IPR001282">
    <property type="entry name" value="G6P_DH"/>
</dbReference>
<sequence>MDSSSSLWNSCIQPRNNAMNNFQLKCSNGHPLNAVSSHDGVAGSSIAKEDSKTQPIEASFPLSDASECIGSNLSITVVGASGDLAKKKIFPALFALYYEDWLPENFIVYGYARTKMTDEELRNMISRTLTCRIDKRENCEDKMDQFLKRCFYHSGLYNSEDDFSDLDSKLKEKECGKDSNRLFYLSIPPNIFVDVVKCASLKASSRNGWTRVIVEKPFGRDSESSRELTRCLKQYLTEEQIFRIDHYLGKELVENLSVLRFSNLVFEPLWCRNYIRNVQLIFSEDFGTEGRGGYFDNYGIIRDIMQNHLLQILALFAMETPVKVLRSMRQIQLEDVVVGQYKGHNKSGKSYPAYTDDPTVPKDSLTPTFAAAALFIDNARWDGVPFLMKAGKALHTRRYRIFPLL</sequence>
<evidence type="ECO:0000259" key="9">
    <source>
        <dbReference type="Pfam" id="PF00479"/>
    </source>
</evidence>
<name>A0ABU6XXG6_9FABA</name>
<accession>A0ABU6XXG6</accession>
<dbReference type="Gene3D" id="3.40.50.720">
    <property type="entry name" value="NAD(P)-binding Rossmann-like Domain"/>
    <property type="match status" value="1"/>
</dbReference>
<evidence type="ECO:0000256" key="8">
    <source>
        <dbReference type="ARBA" id="ARBA00048749"/>
    </source>
</evidence>
<keyword evidence="5" id="KW-0521">NADP</keyword>
<keyword evidence="7" id="KW-0119">Carbohydrate metabolism</keyword>
<evidence type="ECO:0000256" key="1">
    <source>
        <dbReference type="ARBA" id="ARBA00004937"/>
    </source>
</evidence>
<keyword evidence="6" id="KW-0560">Oxidoreductase</keyword>
<dbReference type="SUPFAM" id="SSF55347">
    <property type="entry name" value="Glyceraldehyde-3-phosphate dehydrogenase-like, C-terminal domain"/>
    <property type="match status" value="1"/>
</dbReference>
<evidence type="ECO:0000256" key="2">
    <source>
        <dbReference type="ARBA" id="ARBA00009975"/>
    </source>
</evidence>
<gene>
    <name evidence="11" type="primary">G6PD1_2</name>
    <name evidence="11" type="ORF">PIB30_092827</name>
</gene>
<feature type="domain" description="Glucose-6-phosphate dehydrogenase C-terminal" evidence="10">
    <location>
        <begin position="258"/>
        <end position="401"/>
    </location>
</feature>
<evidence type="ECO:0000259" key="10">
    <source>
        <dbReference type="Pfam" id="PF02781"/>
    </source>
</evidence>
<evidence type="ECO:0000313" key="11">
    <source>
        <dbReference type="EMBL" id="MED6201228.1"/>
    </source>
</evidence>
<organism evidence="11 12">
    <name type="scientific">Stylosanthes scabra</name>
    <dbReference type="NCBI Taxonomy" id="79078"/>
    <lineage>
        <taxon>Eukaryota</taxon>
        <taxon>Viridiplantae</taxon>
        <taxon>Streptophyta</taxon>
        <taxon>Embryophyta</taxon>
        <taxon>Tracheophyta</taxon>
        <taxon>Spermatophyta</taxon>
        <taxon>Magnoliopsida</taxon>
        <taxon>eudicotyledons</taxon>
        <taxon>Gunneridae</taxon>
        <taxon>Pentapetalae</taxon>
        <taxon>rosids</taxon>
        <taxon>fabids</taxon>
        <taxon>Fabales</taxon>
        <taxon>Fabaceae</taxon>
        <taxon>Papilionoideae</taxon>
        <taxon>50 kb inversion clade</taxon>
        <taxon>dalbergioids sensu lato</taxon>
        <taxon>Dalbergieae</taxon>
        <taxon>Pterocarpus clade</taxon>
        <taxon>Stylosanthes</taxon>
    </lineage>
</organism>
<dbReference type="PRINTS" id="PR00079">
    <property type="entry name" value="G6PDHDRGNASE"/>
</dbReference>
<dbReference type="InterPro" id="IPR036291">
    <property type="entry name" value="NAD(P)-bd_dom_sf"/>
</dbReference>
<dbReference type="SUPFAM" id="SSF51735">
    <property type="entry name" value="NAD(P)-binding Rossmann-fold domains"/>
    <property type="match status" value="1"/>
</dbReference>
<dbReference type="InterPro" id="IPR019796">
    <property type="entry name" value="G6P_DH_AS"/>
</dbReference>
<comment type="pathway">
    <text evidence="1">Carbohydrate degradation; pentose phosphate pathway; D-ribulose 5-phosphate from D-glucose 6-phosphate (oxidative stage): step 1/3.</text>
</comment>
<protein>
    <recommendedName>
        <fullName evidence="3">glucose-6-phosphate dehydrogenase (NADP(+))</fullName>
        <ecNumber evidence="3">1.1.1.49</ecNumber>
    </recommendedName>
</protein>
<keyword evidence="12" id="KW-1185">Reference proteome</keyword>
<reference evidence="11 12" key="1">
    <citation type="journal article" date="2023" name="Plants (Basel)">
        <title>Bridging the Gap: Combining Genomics and Transcriptomics Approaches to Understand Stylosanthes scabra, an Orphan Legume from the Brazilian Caatinga.</title>
        <authorList>
            <person name="Ferreira-Neto J.R.C."/>
            <person name="da Silva M.D."/>
            <person name="Binneck E."/>
            <person name="de Melo N.F."/>
            <person name="da Silva R.H."/>
            <person name="de Melo A.L.T.M."/>
            <person name="Pandolfi V."/>
            <person name="Bustamante F.O."/>
            <person name="Brasileiro-Vidal A.C."/>
            <person name="Benko-Iseppon A.M."/>
        </authorList>
    </citation>
    <scope>NUCLEOTIDE SEQUENCE [LARGE SCALE GENOMIC DNA]</scope>
    <source>
        <tissue evidence="11">Leaves</tissue>
    </source>
</reference>
<feature type="domain" description="Glucose-6-phosphate dehydrogenase NAD-binding" evidence="9">
    <location>
        <begin position="77"/>
        <end position="255"/>
    </location>
</feature>
<evidence type="ECO:0000313" key="12">
    <source>
        <dbReference type="Proteomes" id="UP001341840"/>
    </source>
</evidence>
<proteinExistence type="inferred from homology"/>
<dbReference type="Proteomes" id="UP001341840">
    <property type="component" value="Unassembled WGS sequence"/>
</dbReference>
<dbReference type="EMBL" id="JASCZI010213389">
    <property type="protein sequence ID" value="MED6201228.1"/>
    <property type="molecule type" value="Genomic_DNA"/>
</dbReference>
<comment type="caution">
    <text evidence="11">The sequence shown here is derived from an EMBL/GenBank/DDBJ whole genome shotgun (WGS) entry which is preliminary data.</text>
</comment>
<evidence type="ECO:0000256" key="5">
    <source>
        <dbReference type="ARBA" id="ARBA00022857"/>
    </source>
</evidence>
<keyword evidence="4" id="KW-0313">Glucose metabolism</keyword>
<dbReference type="EC" id="1.1.1.49" evidence="3"/>
<dbReference type="InterPro" id="IPR022675">
    <property type="entry name" value="G6P_DH_C"/>
</dbReference>
<dbReference type="Gene3D" id="3.30.360.10">
    <property type="entry name" value="Dihydrodipicolinate Reductase, domain 2"/>
    <property type="match status" value="1"/>
</dbReference>
<dbReference type="Pfam" id="PF00479">
    <property type="entry name" value="G6PD_N"/>
    <property type="match status" value="1"/>
</dbReference>
<dbReference type="PROSITE" id="PS00069">
    <property type="entry name" value="G6P_DEHYDROGENASE"/>
    <property type="match status" value="1"/>
</dbReference>
<dbReference type="PANTHER" id="PTHR23429">
    <property type="entry name" value="GLUCOSE-6-PHOSPHATE 1-DEHYDROGENASE G6PD"/>
    <property type="match status" value="1"/>
</dbReference>